<sequence>MYTQKAIWTHFKEHATTYVFTIILFLTGIIFGAFIVNSMHFVQKQDLFFYLEKFFGQLATEDFLNRIDILKSSFAYHVKYLIFIFILGLSIIGLPLVWILLFLKGLVVGFTVGFLVNQLGMKGFLIASIAVAPQNLLIIPIYLIAGSLSMIFSLTLFNKLISRKFSQPIFRPFAQYLVVFLFLIVISFLAATIEAFITNEAMQSLIKTYYTSK</sequence>
<keyword evidence="1" id="KW-0749">Sporulation</keyword>
<keyword evidence="1" id="KW-1003">Cell membrane</keyword>
<feature type="transmembrane region" description="Helical" evidence="2">
    <location>
        <begin position="15"/>
        <end position="36"/>
    </location>
</feature>
<comment type="subcellular location">
    <subcellularLocation>
        <location evidence="1">Cell membrane</location>
        <topology evidence="1">Multi-pass membrane protein</topology>
    </subcellularLocation>
    <text evidence="1">Localizes to the sporulation septum and to the second division site within the mother cell. Before the start of engulfment localizes to the septal midpoint, then spreads throughout the septum prior to becoming enriched at the leading edge of the engulfing membrane, where it remains until the completion of membrane migration. Some remain partially trapped at the septum during engulfment and upon completion of engulfment become dispersed in the outer forespore membrane. Localization of the MPD complex to the septal membrane is dependent on SpoIIB.</text>
</comment>
<dbReference type="RefSeq" id="WP_146938249.1">
    <property type="nucleotide sequence ID" value="NZ_BJXW01000023.1"/>
</dbReference>
<evidence type="ECO:0000256" key="2">
    <source>
        <dbReference type="SAM" id="Phobius"/>
    </source>
</evidence>
<comment type="subunit">
    <text evidence="1">Component of the MPD complex composed of SpoIIM, SpoIIP and SpoIID.</text>
</comment>
<accession>A0A511V1S0</accession>
<comment type="function">
    <text evidence="1">Required for complete septum migration and engulfment of the forespore compartment during sporulation. Required for stabilizing and recruiting of SpoIIP to the septal membrane.</text>
</comment>
<dbReference type="PIRSF" id="PIRSF038973">
    <property type="entry name" value="SpoIIM"/>
    <property type="match status" value="1"/>
</dbReference>
<feature type="transmembrane region" description="Helical" evidence="2">
    <location>
        <begin position="80"/>
        <end position="101"/>
    </location>
</feature>
<dbReference type="GO" id="GO:0005886">
    <property type="term" value="C:plasma membrane"/>
    <property type="evidence" value="ECO:0007669"/>
    <property type="project" value="UniProtKB-SubCell"/>
</dbReference>
<protein>
    <recommendedName>
        <fullName evidence="1">Stage II sporulation protein M</fullName>
    </recommendedName>
</protein>
<dbReference type="EMBL" id="BJXW01000023">
    <property type="protein sequence ID" value="GEN31868.1"/>
    <property type="molecule type" value="Genomic_DNA"/>
</dbReference>
<organism evidence="3 4">
    <name type="scientific">Cerasibacillus quisquiliarum</name>
    <dbReference type="NCBI Taxonomy" id="227865"/>
    <lineage>
        <taxon>Bacteria</taxon>
        <taxon>Bacillati</taxon>
        <taxon>Bacillota</taxon>
        <taxon>Bacilli</taxon>
        <taxon>Bacillales</taxon>
        <taxon>Bacillaceae</taxon>
        <taxon>Cerasibacillus</taxon>
    </lineage>
</organism>
<evidence type="ECO:0000256" key="1">
    <source>
        <dbReference type="PIRNR" id="PIRNR038973"/>
    </source>
</evidence>
<dbReference type="Pfam" id="PF01944">
    <property type="entry name" value="SpoIIM"/>
    <property type="match status" value="1"/>
</dbReference>
<dbReference type="GO" id="GO:0030435">
    <property type="term" value="P:sporulation resulting in formation of a cellular spore"/>
    <property type="evidence" value="ECO:0007669"/>
    <property type="project" value="UniProtKB-KW"/>
</dbReference>
<name>A0A511V1S0_9BACI</name>
<dbReference type="InterPro" id="IPR014196">
    <property type="entry name" value="SpoIIM"/>
</dbReference>
<dbReference type="NCBIfam" id="TIGR02831">
    <property type="entry name" value="spo_II_M"/>
    <property type="match status" value="1"/>
</dbReference>
<keyword evidence="2" id="KW-1133">Transmembrane helix</keyword>
<keyword evidence="1 2" id="KW-0812">Transmembrane</keyword>
<feature type="transmembrane region" description="Helical" evidence="2">
    <location>
        <begin position="107"/>
        <end position="132"/>
    </location>
</feature>
<keyword evidence="1 2" id="KW-0472">Membrane</keyword>
<dbReference type="AlphaFoldDB" id="A0A511V1S0"/>
<proteinExistence type="predicted"/>
<dbReference type="OrthoDB" id="2065033at2"/>
<gene>
    <name evidence="3" type="primary">spoIIM</name>
    <name evidence="3" type="ORF">CQU01_21060</name>
</gene>
<evidence type="ECO:0000313" key="3">
    <source>
        <dbReference type="EMBL" id="GEN31868.1"/>
    </source>
</evidence>
<reference evidence="3 4" key="1">
    <citation type="submission" date="2019-07" db="EMBL/GenBank/DDBJ databases">
        <title>Whole genome shotgun sequence of Cerasibacillus quisquiliarum NBRC 102429.</title>
        <authorList>
            <person name="Hosoyama A."/>
            <person name="Uohara A."/>
            <person name="Ohji S."/>
            <person name="Ichikawa N."/>
        </authorList>
    </citation>
    <scope>NUCLEOTIDE SEQUENCE [LARGE SCALE GENOMIC DNA]</scope>
    <source>
        <strain evidence="3 4">NBRC 102429</strain>
    </source>
</reference>
<dbReference type="Proteomes" id="UP000321491">
    <property type="component" value="Unassembled WGS sequence"/>
</dbReference>
<keyword evidence="4" id="KW-1185">Reference proteome</keyword>
<dbReference type="InterPro" id="IPR002798">
    <property type="entry name" value="SpoIIM-like"/>
</dbReference>
<feature type="transmembrane region" description="Helical" evidence="2">
    <location>
        <begin position="139"/>
        <end position="161"/>
    </location>
</feature>
<comment type="caution">
    <text evidence="3">The sequence shown here is derived from an EMBL/GenBank/DDBJ whole genome shotgun (WGS) entry which is preliminary data.</text>
</comment>
<feature type="transmembrane region" description="Helical" evidence="2">
    <location>
        <begin position="173"/>
        <end position="197"/>
    </location>
</feature>
<evidence type="ECO:0000313" key="4">
    <source>
        <dbReference type="Proteomes" id="UP000321491"/>
    </source>
</evidence>